<comment type="similarity">
    <text evidence="2">Belongs to the OmpP1/FadL family.</text>
</comment>
<feature type="signal peptide" evidence="8">
    <location>
        <begin position="1"/>
        <end position="21"/>
    </location>
</feature>
<evidence type="ECO:0000256" key="2">
    <source>
        <dbReference type="ARBA" id="ARBA00008163"/>
    </source>
</evidence>
<dbReference type="GO" id="GO:0009279">
    <property type="term" value="C:cell outer membrane"/>
    <property type="evidence" value="ECO:0007669"/>
    <property type="project" value="UniProtKB-SubCell"/>
</dbReference>
<dbReference type="Gene3D" id="2.40.160.60">
    <property type="entry name" value="Outer membrane protein transport protein (OMPP1/FadL/TodX)"/>
    <property type="match status" value="1"/>
</dbReference>
<evidence type="ECO:0000256" key="6">
    <source>
        <dbReference type="ARBA" id="ARBA00023136"/>
    </source>
</evidence>
<keyword evidence="4" id="KW-0812">Transmembrane</keyword>
<evidence type="ECO:0000256" key="8">
    <source>
        <dbReference type="SAM" id="SignalP"/>
    </source>
</evidence>
<keyword evidence="6" id="KW-0472">Membrane</keyword>
<evidence type="ECO:0000313" key="10">
    <source>
        <dbReference type="Proteomes" id="UP000092741"/>
    </source>
</evidence>
<reference evidence="9 10" key="1">
    <citation type="submission" date="2016-07" db="EMBL/GenBank/DDBJ databases">
        <title>Developing Vibrio natriegens as a novel, fast-growing host for biotechnology.</title>
        <authorList>
            <person name="Weinstock M.T."/>
            <person name="Hesek E.D."/>
            <person name="Wilson C.M."/>
            <person name="Gibson D.G."/>
        </authorList>
    </citation>
    <scope>NUCLEOTIDE SEQUENCE [LARGE SCALE GENOMIC DNA]</scope>
    <source>
        <strain evidence="9 10">ATCC 14048</strain>
    </source>
</reference>
<keyword evidence="3" id="KW-1134">Transmembrane beta strand</keyword>
<comment type="subcellular location">
    <subcellularLocation>
        <location evidence="1">Cell outer membrane</location>
        <topology evidence="1">Multi-pass membrane protein</topology>
    </subcellularLocation>
</comment>
<evidence type="ECO:0000256" key="3">
    <source>
        <dbReference type="ARBA" id="ARBA00022452"/>
    </source>
</evidence>
<evidence type="ECO:0000256" key="1">
    <source>
        <dbReference type="ARBA" id="ARBA00004571"/>
    </source>
</evidence>
<keyword evidence="5 8" id="KW-0732">Signal</keyword>
<dbReference type="Pfam" id="PF03349">
    <property type="entry name" value="Toluene_X"/>
    <property type="match status" value="1"/>
</dbReference>
<dbReference type="AlphaFoldDB" id="A0AAN0Y660"/>
<evidence type="ECO:0000256" key="7">
    <source>
        <dbReference type="ARBA" id="ARBA00023237"/>
    </source>
</evidence>
<dbReference type="KEGG" id="vna:PN96_22840"/>
<dbReference type="RefSeq" id="WP_020335336.1">
    <property type="nucleotide sequence ID" value="NZ_ATFJ01000036.1"/>
</dbReference>
<keyword evidence="10" id="KW-1185">Reference proteome</keyword>
<protein>
    <submittedName>
        <fullName evidence="9">Long-chain fatty acid transporter</fullName>
    </submittedName>
</protein>
<keyword evidence="7" id="KW-0998">Cell outer membrane</keyword>
<dbReference type="PANTHER" id="PTHR35093">
    <property type="entry name" value="OUTER MEMBRANE PROTEIN NMB0088-RELATED"/>
    <property type="match status" value="1"/>
</dbReference>
<dbReference type="SUPFAM" id="SSF56935">
    <property type="entry name" value="Porins"/>
    <property type="match status" value="1"/>
</dbReference>
<sequence>MKNLSKIIVAGSLLSCATVQAAGLYLYETNTTDIGLASAGMAARAQDASVMAANPAGLANVSGQSFSGHLISLYGDAQLDTLAGDAGNVIGFVPMGSAFYSQKVNEKWTLGIGLYGNYGLGLGYEGLVDRTVAKLDIPTAITQAVTVQPSAAYRINDQWSVGAALGIQYGKYQVEANASSANNNFSFEDDDTDVQVNGRFGVLYELVPGTRFGLSYSSETKFEFENSESVAPQQVIFSIYQQINDKFAWMGNVNWQDWSEYQTTLNVDTQDTYQVAFGTQYEVNSKVMWNAGVAFDSSMYEDQSKGDITVPTGDAYRLGTGVDYNWDEKNTVSVAFEAVIIDSSESTLANGTKLAGYKDPTLYFLSFGYSWKNQ</sequence>
<dbReference type="Proteomes" id="UP000092741">
    <property type="component" value="Chromosome 2"/>
</dbReference>
<dbReference type="PANTHER" id="PTHR35093:SF8">
    <property type="entry name" value="OUTER MEMBRANE PROTEIN NMB0088-RELATED"/>
    <property type="match status" value="1"/>
</dbReference>
<evidence type="ECO:0000256" key="5">
    <source>
        <dbReference type="ARBA" id="ARBA00022729"/>
    </source>
</evidence>
<dbReference type="EMBL" id="CP016346">
    <property type="protein sequence ID" value="ANQ14701.1"/>
    <property type="molecule type" value="Genomic_DNA"/>
</dbReference>
<evidence type="ECO:0000313" key="9">
    <source>
        <dbReference type="EMBL" id="ANQ14701.1"/>
    </source>
</evidence>
<name>A0AAN0Y660_VIBNA</name>
<accession>A0AAN0Y660</accession>
<dbReference type="InterPro" id="IPR005017">
    <property type="entry name" value="OMPP1/FadL/TodX"/>
</dbReference>
<evidence type="ECO:0000256" key="4">
    <source>
        <dbReference type="ARBA" id="ARBA00022692"/>
    </source>
</evidence>
<proteinExistence type="inferred from homology"/>
<gene>
    <name evidence="9" type="ORF">BA890_18335</name>
</gene>
<dbReference type="GeneID" id="70915691"/>
<feature type="chain" id="PRO_5043004533" evidence="8">
    <location>
        <begin position="22"/>
        <end position="374"/>
    </location>
</feature>
<dbReference type="GO" id="GO:0015483">
    <property type="term" value="F:long-chain fatty acid transporting porin activity"/>
    <property type="evidence" value="ECO:0007669"/>
    <property type="project" value="TreeGrafter"/>
</dbReference>
<organism evidence="9 10">
    <name type="scientific">Vibrio natriegens NBRC 15636 = ATCC 14048 = DSM 759</name>
    <dbReference type="NCBI Taxonomy" id="1219067"/>
    <lineage>
        <taxon>Bacteria</taxon>
        <taxon>Pseudomonadati</taxon>
        <taxon>Pseudomonadota</taxon>
        <taxon>Gammaproteobacteria</taxon>
        <taxon>Vibrionales</taxon>
        <taxon>Vibrionaceae</taxon>
        <taxon>Vibrio</taxon>
    </lineage>
</organism>